<dbReference type="Proteomes" id="UP000217790">
    <property type="component" value="Unassembled WGS sequence"/>
</dbReference>
<keyword evidence="3" id="KW-1185">Reference proteome</keyword>
<gene>
    <name evidence="2" type="ORF">ARMGADRAFT_1086550</name>
</gene>
<dbReference type="AlphaFoldDB" id="A0A2H3DDP7"/>
<sequence length="196" mass="22683">MREHMDGTYLIYEDPYDKGQETELLVMLEPWNIQMEGPIPAYFVERENIEFEGSWKLQDGKSIILSGAPQYQVFMNRLTDPDHSNSPNPHQIEIQSVDGRNPDEIDNENTEPSDSVSSEMEETEEESDIDMEESDSSLQRLLDEHEQDTHSKVVNWLKNCRPLSPILSMTMQTSENIDRPSTAMETPEYPSPEWDN</sequence>
<protein>
    <submittedName>
        <fullName evidence="2">Uncharacterized protein</fullName>
    </submittedName>
</protein>
<feature type="region of interest" description="Disordered" evidence="1">
    <location>
        <begin position="167"/>
        <end position="196"/>
    </location>
</feature>
<evidence type="ECO:0000313" key="2">
    <source>
        <dbReference type="EMBL" id="PBK86373.1"/>
    </source>
</evidence>
<evidence type="ECO:0000313" key="3">
    <source>
        <dbReference type="Proteomes" id="UP000217790"/>
    </source>
</evidence>
<accession>A0A2H3DDP7</accession>
<dbReference type="EMBL" id="KZ293684">
    <property type="protein sequence ID" value="PBK86373.1"/>
    <property type="molecule type" value="Genomic_DNA"/>
</dbReference>
<dbReference type="OrthoDB" id="10468777at2759"/>
<dbReference type="InParanoid" id="A0A2H3DDP7"/>
<evidence type="ECO:0000256" key="1">
    <source>
        <dbReference type="SAM" id="MobiDB-lite"/>
    </source>
</evidence>
<reference evidence="3" key="1">
    <citation type="journal article" date="2017" name="Nat. Ecol. Evol.">
        <title>Genome expansion and lineage-specific genetic innovations in the forest pathogenic fungi Armillaria.</title>
        <authorList>
            <person name="Sipos G."/>
            <person name="Prasanna A.N."/>
            <person name="Walter M.C."/>
            <person name="O'Connor E."/>
            <person name="Balint B."/>
            <person name="Krizsan K."/>
            <person name="Kiss B."/>
            <person name="Hess J."/>
            <person name="Varga T."/>
            <person name="Slot J."/>
            <person name="Riley R."/>
            <person name="Boka B."/>
            <person name="Rigling D."/>
            <person name="Barry K."/>
            <person name="Lee J."/>
            <person name="Mihaltcheva S."/>
            <person name="LaButti K."/>
            <person name="Lipzen A."/>
            <person name="Waldron R."/>
            <person name="Moloney N.M."/>
            <person name="Sperisen C."/>
            <person name="Kredics L."/>
            <person name="Vagvoelgyi C."/>
            <person name="Patrignani A."/>
            <person name="Fitzpatrick D."/>
            <person name="Nagy I."/>
            <person name="Doyle S."/>
            <person name="Anderson J.B."/>
            <person name="Grigoriev I.V."/>
            <person name="Gueldener U."/>
            <person name="Muensterkoetter M."/>
            <person name="Nagy L.G."/>
        </authorList>
    </citation>
    <scope>NUCLEOTIDE SEQUENCE [LARGE SCALE GENOMIC DNA]</scope>
    <source>
        <strain evidence="3">Ar21-2</strain>
    </source>
</reference>
<feature type="region of interest" description="Disordered" evidence="1">
    <location>
        <begin position="77"/>
        <end position="138"/>
    </location>
</feature>
<organism evidence="2 3">
    <name type="scientific">Armillaria gallica</name>
    <name type="common">Bulbous honey fungus</name>
    <name type="synonym">Armillaria bulbosa</name>
    <dbReference type="NCBI Taxonomy" id="47427"/>
    <lineage>
        <taxon>Eukaryota</taxon>
        <taxon>Fungi</taxon>
        <taxon>Dikarya</taxon>
        <taxon>Basidiomycota</taxon>
        <taxon>Agaricomycotina</taxon>
        <taxon>Agaricomycetes</taxon>
        <taxon>Agaricomycetidae</taxon>
        <taxon>Agaricales</taxon>
        <taxon>Marasmiineae</taxon>
        <taxon>Physalacriaceae</taxon>
        <taxon>Armillaria</taxon>
    </lineage>
</organism>
<feature type="compositionally biased region" description="Acidic residues" evidence="1">
    <location>
        <begin position="119"/>
        <end position="135"/>
    </location>
</feature>
<proteinExistence type="predicted"/>
<name>A0A2H3DDP7_ARMGA</name>